<dbReference type="RefSeq" id="WP_198477961.1">
    <property type="nucleotide sequence ID" value="NZ_JADGMQ010000016.1"/>
</dbReference>
<keyword evidence="2" id="KW-0732">Signal</keyword>
<protein>
    <submittedName>
        <fullName evidence="3">Tripartite tricarboxylate transporter substrate binding protein</fullName>
    </submittedName>
</protein>
<sequence length="323" mass="33775">MKAALKLLSAAAMVWGLTGLAAAQEYPSREITLMAPYPPGALTDGVARLLQPKIAEHLGGATILIDNKAGAGGALGVGQVARAKPDGYTLVMVVNAPIVMAPSLQASLPYDPRTDLKGIGTIAETYLTLAVHADSPIKSLDDVIRMAKEQPGKLTFGSAGIGSAHHIAGEVLNKNAGIQITHIPFQGGGPAIQNLVGKQLDMSYGTLPTVHNFVESGDLRIIAMAESKRVASHPDVPLINETVPGVETTTWLGFFAPAGTPDDIVAKLNEALNYGLAQPDVQESMARLGLVVRPSTPAELDELVAKDLEFWANAVSTAGIEKQ</sequence>
<dbReference type="InterPro" id="IPR005064">
    <property type="entry name" value="BUG"/>
</dbReference>
<organism evidence="3 4">
    <name type="scientific">Aquamicrobium zhengzhouense</name>
    <dbReference type="NCBI Taxonomy" id="2781738"/>
    <lineage>
        <taxon>Bacteria</taxon>
        <taxon>Pseudomonadati</taxon>
        <taxon>Pseudomonadota</taxon>
        <taxon>Alphaproteobacteria</taxon>
        <taxon>Hyphomicrobiales</taxon>
        <taxon>Phyllobacteriaceae</taxon>
        <taxon>Aquamicrobium</taxon>
    </lineage>
</organism>
<feature type="chain" id="PRO_5047367362" evidence="2">
    <location>
        <begin position="24"/>
        <end position="323"/>
    </location>
</feature>
<feature type="signal peptide" evidence="2">
    <location>
        <begin position="1"/>
        <end position="23"/>
    </location>
</feature>
<dbReference type="Gene3D" id="3.40.190.150">
    <property type="entry name" value="Bordetella uptake gene, domain 1"/>
    <property type="match status" value="1"/>
</dbReference>
<evidence type="ECO:0000256" key="2">
    <source>
        <dbReference type="SAM" id="SignalP"/>
    </source>
</evidence>
<dbReference type="InterPro" id="IPR042100">
    <property type="entry name" value="Bug_dom1"/>
</dbReference>
<name>A0ABS0SIF1_9HYPH</name>
<evidence type="ECO:0000256" key="1">
    <source>
        <dbReference type="ARBA" id="ARBA00006987"/>
    </source>
</evidence>
<comment type="caution">
    <text evidence="3">The sequence shown here is derived from an EMBL/GenBank/DDBJ whole genome shotgun (WGS) entry which is preliminary data.</text>
</comment>
<accession>A0ABS0SIF1</accession>
<dbReference type="Gene3D" id="3.40.190.10">
    <property type="entry name" value="Periplasmic binding protein-like II"/>
    <property type="match status" value="1"/>
</dbReference>
<proteinExistence type="inferred from homology"/>
<keyword evidence="4" id="KW-1185">Reference proteome</keyword>
<evidence type="ECO:0000313" key="4">
    <source>
        <dbReference type="Proteomes" id="UP000601789"/>
    </source>
</evidence>
<comment type="similarity">
    <text evidence="1">Belongs to the UPF0065 (bug) family.</text>
</comment>
<dbReference type="CDD" id="cd07012">
    <property type="entry name" value="PBP2_Bug_TTT"/>
    <property type="match status" value="1"/>
</dbReference>
<dbReference type="PIRSF" id="PIRSF017082">
    <property type="entry name" value="YflP"/>
    <property type="match status" value="1"/>
</dbReference>
<dbReference type="SUPFAM" id="SSF53850">
    <property type="entry name" value="Periplasmic binding protein-like II"/>
    <property type="match status" value="1"/>
</dbReference>
<dbReference type="Pfam" id="PF03401">
    <property type="entry name" value="TctC"/>
    <property type="match status" value="1"/>
</dbReference>
<gene>
    <name evidence="3" type="ORF">IOD40_17300</name>
</gene>
<evidence type="ECO:0000313" key="3">
    <source>
        <dbReference type="EMBL" id="MBI1622420.1"/>
    </source>
</evidence>
<reference evidence="3 4" key="1">
    <citation type="submission" date="2020-10" db="EMBL/GenBank/DDBJ databases">
        <title>Aquamicrobium zhengzhouensis sp. nov., a exopolysaccharide producing bacterium isolated from farmland soil.</title>
        <authorList>
            <person name="Wang X."/>
        </authorList>
    </citation>
    <scope>NUCLEOTIDE SEQUENCE [LARGE SCALE GENOMIC DNA]</scope>
    <source>
        <strain evidence="4">cd-1</strain>
    </source>
</reference>
<dbReference type="Proteomes" id="UP000601789">
    <property type="component" value="Unassembled WGS sequence"/>
</dbReference>
<dbReference type="PANTHER" id="PTHR42928:SF5">
    <property type="entry name" value="BLR1237 PROTEIN"/>
    <property type="match status" value="1"/>
</dbReference>
<dbReference type="EMBL" id="JADGMQ010000016">
    <property type="protein sequence ID" value="MBI1622420.1"/>
    <property type="molecule type" value="Genomic_DNA"/>
</dbReference>
<dbReference type="PANTHER" id="PTHR42928">
    <property type="entry name" value="TRICARBOXYLATE-BINDING PROTEIN"/>
    <property type="match status" value="1"/>
</dbReference>